<accession>A0A0F9CZZ0</accession>
<protein>
    <recommendedName>
        <fullName evidence="2">Phage portal protein</fullName>
    </recommendedName>
</protein>
<sequence>FTIIHTAELEIREAALEDMRFAYNSEEGQWDAATRSDRIKDKRPCLTANKLRKFLSVVASRERENRVAVKVKPVDDQADVTRAAIIEDLVRQIEYQSTADVIYANAGEQAAAGGFAYWRILSEFAEDSFNQDILIREIENPFSVFMDPKGQYCFIRDVLTETEFKLQYPKASPVDFDLSGRGEEWTLWYEPEKVFIAEYFVKEPVTRQLAQVRDQSTREVKTIEMKEGITPEELTKQGFEVIKTRSAKGHKVMWYKMTGHEVLESSEWAGREIPVVEVLGDKVNIAGKVYKRSLIRDGKDPQRMYNYWLTSMTEKVALVPKSPFLATPQQIQGHEAMWDEANQKNFPYLLYNVTAGDKPERQTPAQIDTGSMAMLNIANNDIKDTLGMYESFLGEQSNERSGRAIKMRQQRSDLGTFHFPDNLSRAIIQTGRILIDLIPRIYDTERILRLRNEEDVERFVPINQTVIDEETGREVLINDLSVGKYDVQAGIRPYGTRREETVEMILQAMQYSPQIAPFIVDLLFKYVDSPGAAELKQRIEQFMQSAAPQGGGGGGQVPEIPGL</sequence>
<evidence type="ECO:0008006" key="2">
    <source>
        <dbReference type="Google" id="ProtNLM"/>
    </source>
</evidence>
<organism evidence="1">
    <name type="scientific">marine sediment metagenome</name>
    <dbReference type="NCBI Taxonomy" id="412755"/>
    <lineage>
        <taxon>unclassified sequences</taxon>
        <taxon>metagenomes</taxon>
        <taxon>ecological metagenomes</taxon>
    </lineage>
</organism>
<dbReference type="AlphaFoldDB" id="A0A0F9CZZ0"/>
<proteinExistence type="predicted"/>
<dbReference type="InterPro" id="IPR032427">
    <property type="entry name" value="P22_portal"/>
</dbReference>
<gene>
    <name evidence="1" type="ORF">LCGC14_2261150</name>
</gene>
<comment type="caution">
    <text evidence="1">The sequence shown here is derived from an EMBL/GenBank/DDBJ whole genome shotgun (WGS) entry which is preliminary data.</text>
</comment>
<dbReference type="Pfam" id="PF16510">
    <property type="entry name" value="P22_portal"/>
    <property type="match status" value="1"/>
</dbReference>
<dbReference type="EMBL" id="LAZR01031047">
    <property type="protein sequence ID" value="KKL54864.1"/>
    <property type="molecule type" value="Genomic_DNA"/>
</dbReference>
<name>A0A0F9CZZ0_9ZZZZ</name>
<evidence type="ECO:0000313" key="1">
    <source>
        <dbReference type="EMBL" id="KKL54864.1"/>
    </source>
</evidence>
<reference evidence="1" key="1">
    <citation type="journal article" date="2015" name="Nature">
        <title>Complex archaea that bridge the gap between prokaryotes and eukaryotes.</title>
        <authorList>
            <person name="Spang A."/>
            <person name="Saw J.H."/>
            <person name="Jorgensen S.L."/>
            <person name="Zaremba-Niedzwiedzka K."/>
            <person name="Martijn J."/>
            <person name="Lind A.E."/>
            <person name="van Eijk R."/>
            <person name="Schleper C."/>
            <person name="Guy L."/>
            <person name="Ettema T.J."/>
        </authorList>
    </citation>
    <scope>NUCLEOTIDE SEQUENCE</scope>
</reference>
<feature type="non-terminal residue" evidence="1">
    <location>
        <position position="1"/>
    </location>
</feature>